<dbReference type="Gene3D" id="1.25.40.20">
    <property type="entry name" value="Ankyrin repeat-containing domain"/>
    <property type="match status" value="1"/>
</dbReference>
<name>H3ASJ2_LATCH</name>
<dbReference type="PANTHER" id="PTHR24124">
    <property type="entry name" value="ANKYRIN REPEAT FAMILY A"/>
    <property type="match status" value="1"/>
</dbReference>
<keyword evidence="5" id="KW-1185">Reference proteome</keyword>
<dbReference type="PRINTS" id="PR01415">
    <property type="entry name" value="ANKYRIN"/>
</dbReference>
<feature type="repeat" description="ANK" evidence="3">
    <location>
        <begin position="71"/>
        <end position="103"/>
    </location>
</feature>
<dbReference type="Proteomes" id="UP000008672">
    <property type="component" value="Unassembled WGS sequence"/>
</dbReference>
<evidence type="ECO:0000313" key="5">
    <source>
        <dbReference type="Proteomes" id="UP000008672"/>
    </source>
</evidence>
<dbReference type="eggNOG" id="KOG0504">
    <property type="taxonomic scope" value="Eukaryota"/>
</dbReference>
<dbReference type="HOGENOM" id="CLU_046801_0_0_1"/>
<protein>
    <recommendedName>
        <fullName evidence="6">NFKB inhibitor delta</fullName>
    </recommendedName>
</protein>
<accession>H3ASJ2</accession>
<dbReference type="InParanoid" id="H3ASJ2"/>
<feature type="repeat" description="ANK" evidence="3">
    <location>
        <begin position="233"/>
        <end position="269"/>
    </location>
</feature>
<evidence type="ECO:0008006" key="6">
    <source>
        <dbReference type="Google" id="ProtNLM"/>
    </source>
</evidence>
<dbReference type="Pfam" id="PF12796">
    <property type="entry name" value="Ank_2"/>
    <property type="match status" value="1"/>
</dbReference>
<dbReference type="InterPro" id="IPR036770">
    <property type="entry name" value="Ankyrin_rpt-contain_sf"/>
</dbReference>
<dbReference type="OMA" id="CSFPLGM"/>
<dbReference type="EMBL" id="AFYH01099686">
    <property type="status" value="NOT_ANNOTATED_CDS"/>
    <property type="molecule type" value="Genomic_DNA"/>
</dbReference>
<dbReference type="PROSITE" id="PS50297">
    <property type="entry name" value="ANK_REP_REGION"/>
    <property type="match status" value="3"/>
</dbReference>
<dbReference type="PROSITE" id="PS50088">
    <property type="entry name" value="ANK_REPEAT"/>
    <property type="match status" value="3"/>
</dbReference>
<dbReference type="PANTHER" id="PTHR24124:SF7">
    <property type="entry name" value="NF-KAPPA-B INHIBITOR DELTA"/>
    <property type="match status" value="1"/>
</dbReference>
<keyword evidence="2 3" id="KW-0040">ANK repeat</keyword>
<dbReference type="AlphaFoldDB" id="H3ASJ2"/>
<sequence length="303" mass="32981">MPSPSALEIDDPELNIARTTVASMDVIQLLHEDQDGDTILHIYAAKGLRKYAFAAAERFRDFGRLDAKEHKGKSPLLVAVTANQPAIVWDLIKFGADVNLSDQKGQTALHLATTYGFPGVIEAIISSGVPVIVEARNFEGFTPLHCAVISHNSRMQWLPAPGHAHPHMLPLANEKLRCIQLLLSMGANLTSQVSTFNNQLGRLGVYLGPPRVQDLKKGLDGGAFFPPSHPQAHGNTALHMAAGLHNCSYQDRIIQLLLSHGADPGIRNLENDQAVHLLQSGAKGEQLKQILKRGRVTSSSRHH</sequence>
<evidence type="ECO:0000256" key="2">
    <source>
        <dbReference type="ARBA" id="ARBA00023043"/>
    </source>
</evidence>
<organism evidence="4 5">
    <name type="scientific">Latimeria chalumnae</name>
    <name type="common">Coelacanth</name>
    <dbReference type="NCBI Taxonomy" id="7897"/>
    <lineage>
        <taxon>Eukaryota</taxon>
        <taxon>Metazoa</taxon>
        <taxon>Chordata</taxon>
        <taxon>Craniata</taxon>
        <taxon>Vertebrata</taxon>
        <taxon>Euteleostomi</taxon>
        <taxon>Coelacanthiformes</taxon>
        <taxon>Coelacanthidae</taxon>
        <taxon>Latimeria</taxon>
    </lineage>
</organism>
<keyword evidence="1" id="KW-0677">Repeat</keyword>
<evidence type="ECO:0000256" key="1">
    <source>
        <dbReference type="ARBA" id="ARBA00022737"/>
    </source>
</evidence>
<dbReference type="GeneTree" id="ENSGT00940000153695"/>
<feature type="repeat" description="ANK" evidence="3">
    <location>
        <begin position="104"/>
        <end position="136"/>
    </location>
</feature>
<dbReference type="EMBL" id="AFYH01099685">
    <property type="status" value="NOT_ANNOTATED_CDS"/>
    <property type="molecule type" value="Genomic_DNA"/>
</dbReference>
<reference evidence="4" key="3">
    <citation type="submission" date="2025-09" db="UniProtKB">
        <authorList>
            <consortium name="Ensembl"/>
        </authorList>
    </citation>
    <scope>IDENTIFICATION</scope>
</reference>
<dbReference type="EMBL" id="AFYH01099684">
    <property type="status" value="NOT_ANNOTATED_CDS"/>
    <property type="molecule type" value="Genomic_DNA"/>
</dbReference>
<evidence type="ECO:0000313" key="4">
    <source>
        <dbReference type="Ensembl" id="ENSLACP00000012613.1"/>
    </source>
</evidence>
<dbReference type="SMART" id="SM00248">
    <property type="entry name" value="ANK"/>
    <property type="match status" value="5"/>
</dbReference>
<dbReference type="Pfam" id="PF00023">
    <property type="entry name" value="Ank"/>
    <property type="match status" value="1"/>
</dbReference>
<dbReference type="InterPro" id="IPR002110">
    <property type="entry name" value="Ankyrin_rpt"/>
</dbReference>
<evidence type="ECO:0000256" key="3">
    <source>
        <dbReference type="PROSITE-ProRule" id="PRU00023"/>
    </source>
</evidence>
<dbReference type="GO" id="GO:0005634">
    <property type="term" value="C:nucleus"/>
    <property type="evidence" value="ECO:0007669"/>
    <property type="project" value="TreeGrafter"/>
</dbReference>
<dbReference type="Ensembl" id="ENSLACT00000012707.1">
    <property type="protein sequence ID" value="ENSLACP00000012613.1"/>
    <property type="gene ID" value="ENSLACG00000011112.1"/>
</dbReference>
<proteinExistence type="predicted"/>
<dbReference type="GO" id="GO:0010468">
    <property type="term" value="P:regulation of gene expression"/>
    <property type="evidence" value="ECO:0007669"/>
    <property type="project" value="TreeGrafter"/>
</dbReference>
<dbReference type="SUPFAM" id="SSF48403">
    <property type="entry name" value="Ankyrin repeat"/>
    <property type="match status" value="1"/>
</dbReference>
<dbReference type="FunCoup" id="H3ASJ2">
    <property type="interactions" value="669"/>
</dbReference>
<reference evidence="4" key="2">
    <citation type="submission" date="2025-08" db="UniProtKB">
        <authorList>
            <consortium name="Ensembl"/>
        </authorList>
    </citation>
    <scope>IDENTIFICATION</scope>
</reference>
<reference evidence="5" key="1">
    <citation type="submission" date="2011-08" db="EMBL/GenBank/DDBJ databases">
        <title>The draft genome of Latimeria chalumnae.</title>
        <authorList>
            <person name="Di Palma F."/>
            <person name="Alfoldi J."/>
            <person name="Johnson J."/>
            <person name="Berlin A."/>
            <person name="Gnerre S."/>
            <person name="Jaffe D."/>
            <person name="MacCallum I."/>
            <person name="Young S."/>
            <person name="Walker B.J."/>
            <person name="Lander E."/>
            <person name="Lindblad-Toh K."/>
        </authorList>
    </citation>
    <scope>NUCLEOTIDE SEQUENCE [LARGE SCALE GENOMIC DNA]</scope>
    <source>
        <strain evidence="5">Wild caught</strain>
    </source>
</reference>
<dbReference type="STRING" id="7897.ENSLACP00000012613"/>